<evidence type="ECO:0000256" key="1">
    <source>
        <dbReference type="SAM" id="MobiDB-lite"/>
    </source>
</evidence>
<organism evidence="2 3">
    <name type="scientific">Zophobas morio</name>
    <dbReference type="NCBI Taxonomy" id="2755281"/>
    <lineage>
        <taxon>Eukaryota</taxon>
        <taxon>Metazoa</taxon>
        <taxon>Ecdysozoa</taxon>
        <taxon>Arthropoda</taxon>
        <taxon>Hexapoda</taxon>
        <taxon>Insecta</taxon>
        <taxon>Pterygota</taxon>
        <taxon>Neoptera</taxon>
        <taxon>Endopterygota</taxon>
        <taxon>Coleoptera</taxon>
        <taxon>Polyphaga</taxon>
        <taxon>Cucujiformia</taxon>
        <taxon>Tenebrionidae</taxon>
        <taxon>Zophobas</taxon>
    </lineage>
</organism>
<dbReference type="PANTHER" id="PTHR31649">
    <property type="entry name" value="AGAP009604-PA"/>
    <property type="match status" value="1"/>
</dbReference>
<dbReference type="Pfam" id="PF11901">
    <property type="entry name" value="DM9"/>
    <property type="match status" value="1"/>
</dbReference>
<comment type="caution">
    <text evidence="2">The sequence shown here is derived from an EMBL/GenBank/DDBJ whole genome shotgun (WGS) entry which is preliminary data.</text>
</comment>
<accession>A0AA38HRV9</accession>
<feature type="compositionally biased region" description="Polar residues" evidence="1">
    <location>
        <begin position="17"/>
        <end position="32"/>
    </location>
</feature>
<keyword evidence="3" id="KW-1185">Reference proteome</keyword>
<dbReference type="InterPro" id="IPR006616">
    <property type="entry name" value="DM9_repeat"/>
</dbReference>
<reference evidence="2" key="1">
    <citation type="journal article" date="2023" name="G3 (Bethesda)">
        <title>Whole genome assemblies of Zophobas morio and Tenebrio molitor.</title>
        <authorList>
            <person name="Kaur S."/>
            <person name="Stinson S.A."/>
            <person name="diCenzo G.C."/>
        </authorList>
    </citation>
    <scope>NUCLEOTIDE SEQUENCE</scope>
    <source>
        <strain evidence="2">QUZm001</strain>
    </source>
</reference>
<dbReference type="PANTHER" id="PTHR31649:SF10">
    <property type="entry name" value="IP19903P-RELATED"/>
    <property type="match status" value="1"/>
</dbReference>
<dbReference type="EMBL" id="JALNTZ010000008">
    <property type="protein sequence ID" value="KAJ3642675.1"/>
    <property type="molecule type" value="Genomic_DNA"/>
</dbReference>
<evidence type="ECO:0000313" key="3">
    <source>
        <dbReference type="Proteomes" id="UP001168821"/>
    </source>
</evidence>
<dbReference type="Proteomes" id="UP001168821">
    <property type="component" value="Unassembled WGS sequence"/>
</dbReference>
<feature type="region of interest" description="Disordered" evidence="1">
    <location>
        <begin position="1"/>
        <end position="32"/>
    </location>
</feature>
<name>A0AA38HRV9_9CUCU</name>
<sequence>MGNDMDSAHVPSRRITRTTNNTEPQHVCSQCSRSDEVPPIDYYWRDYLGIVPRDAIPGGHDVTNRTTYIGQGFYSKAGLLTGTIYPGISGIKLPYSGSNTSEIGVKVLCSPNATCFQWKKAESSTLHSSTIGKHLVIGGFEDGKMINIGRAMFQGELIVGKVLGFQAEKAKLYFIHGDKEYDVSSYEVLIYQATP</sequence>
<protein>
    <submittedName>
        <fullName evidence="2">Uncharacterized protein</fullName>
    </submittedName>
</protein>
<evidence type="ECO:0000313" key="2">
    <source>
        <dbReference type="EMBL" id="KAJ3642675.1"/>
    </source>
</evidence>
<proteinExistence type="predicted"/>
<dbReference type="SMART" id="SM00696">
    <property type="entry name" value="DM9"/>
    <property type="match status" value="1"/>
</dbReference>
<dbReference type="AlphaFoldDB" id="A0AA38HRV9"/>
<gene>
    <name evidence="2" type="ORF">Zmor_025436</name>
</gene>